<dbReference type="Proteomes" id="UP000887580">
    <property type="component" value="Unplaced"/>
</dbReference>
<proteinExistence type="predicted"/>
<organism evidence="1 2">
    <name type="scientific">Panagrolaimus sp. PS1159</name>
    <dbReference type="NCBI Taxonomy" id="55785"/>
    <lineage>
        <taxon>Eukaryota</taxon>
        <taxon>Metazoa</taxon>
        <taxon>Ecdysozoa</taxon>
        <taxon>Nematoda</taxon>
        <taxon>Chromadorea</taxon>
        <taxon>Rhabditida</taxon>
        <taxon>Tylenchina</taxon>
        <taxon>Panagrolaimomorpha</taxon>
        <taxon>Panagrolaimoidea</taxon>
        <taxon>Panagrolaimidae</taxon>
        <taxon>Panagrolaimus</taxon>
    </lineage>
</organism>
<evidence type="ECO:0000313" key="2">
    <source>
        <dbReference type="WBParaSite" id="PS1159_v2.g2850.t1"/>
    </source>
</evidence>
<evidence type="ECO:0000313" key="1">
    <source>
        <dbReference type="Proteomes" id="UP000887580"/>
    </source>
</evidence>
<protein>
    <submittedName>
        <fullName evidence="2">Uncharacterized protein</fullName>
    </submittedName>
</protein>
<reference evidence="2" key="1">
    <citation type="submission" date="2022-11" db="UniProtKB">
        <authorList>
            <consortium name="WormBaseParasite"/>
        </authorList>
    </citation>
    <scope>IDENTIFICATION</scope>
</reference>
<name>A0AC35G8P5_9BILA</name>
<sequence length="121" mass="14346">MEFLPNIVILDLNNVKITEKTPRALTSMKFNSKFESIFIYLIYGEQFDAEEFSKFWIVNKSDQHFHCELTFSKKFNADFVQSLKKFMEGRKLSEYDYFEVTVDSFEKECGDELETDTNDSD</sequence>
<accession>A0AC35G8P5</accession>
<dbReference type="WBParaSite" id="PS1159_v2.g2850.t1">
    <property type="protein sequence ID" value="PS1159_v2.g2850.t1"/>
    <property type="gene ID" value="PS1159_v2.g2850"/>
</dbReference>